<keyword evidence="3" id="KW-1185">Reference proteome</keyword>
<feature type="compositionally biased region" description="Basic and acidic residues" evidence="1">
    <location>
        <begin position="16"/>
        <end position="28"/>
    </location>
</feature>
<gene>
    <name evidence="2" type="ORF">MESS2_730035</name>
</gene>
<dbReference type="Proteomes" id="UP000012062">
    <property type="component" value="Unassembled WGS sequence"/>
</dbReference>
<dbReference type="AlphaFoldDB" id="M5ET48"/>
<feature type="compositionally biased region" description="Basic residues" evidence="1">
    <location>
        <begin position="1"/>
        <end position="15"/>
    </location>
</feature>
<evidence type="ECO:0000256" key="1">
    <source>
        <dbReference type="SAM" id="MobiDB-lite"/>
    </source>
</evidence>
<evidence type="ECO:0000313" key="3">
    <source>
        <dbReference type="Proteomes" id="UP000012062"/>
    </source>
</evidence>
<protein>
    <submittedName>
        <fullName evidence="2">Uncharacterized protein</fullName>
    </submittedName>
</protein>
<proteinExistence type="predicted"/>
<accession>M5ET48</accession>
<evidence type="ECO:0000313" key="2">
    <source>
        <dbReference type="EMBL" id="CCV08139.1"/>
    </source>
</evidence>
<comment type="caution">
    <text evidence="2">The sequence shown here is derived from an EMBL/GenBank/DDBJ whole genome shotgun (WGS) entry which is preliminary data.</text>
</comment>
<feature type="region of interest" description="Disordered" evidence="1">
    <location>
        <begin position="118"/>
        <end position="152"/>
    </location>
</feature>
<feature type="compositionally biased region" description="Polar residues" evidence="1">
    <location>
        <begin position="118"/>
        <end position="138"/>
    </location>
</feature>
<organism evidence="2 3">
    <name type="scientific">Mesorhizobium metallidurans STM 2683</name>
    <dbReference type="NCBI Taxonomy" id="1297569"/>
    <lineage>
        <taxon>Bacteria</taxon>
        <taxon>Pseudomonadati</taxon>
        <taxon>Pseudomonadota</taxon>
        <taxon>Alphaproteobacteria</taxon>
        <taxon>Hyphomicrobiales</taxon>
        <taxon>Phyllobacteriaceae</taxon>
        <taxon>Mesorhizobium</taxon>
    </lineage>
</organism>
<dbReference type="EMBL" id="CAUM01000143">
    <property type="protein sequence ID" value="CCV08139.1"/>
    <property type="molecule type" value="Genomic_DNA"/>
</dbReference>
<reference evidence="2 3" key="1">
    <citation type="submission" date="2013-02" db="EMBL/GenBank/DDBJ databases">
        <authorList>
            <person name="Genoscope - CEA"/>
        </authorList>
    </citation>
    <scope>NUCLEOTIDE SEQUENCE [LARGE SCALE GENOMIC DNA]</scope>
    <source>
        <strain evidence="2 3">STM 2683</strain>
    </source>
</reference>
<name>M5ET48_9HYPH</name>
<sequence length="152" mass="16693">MRSLRGVRMHERKRISRPEIAHSVEGKSLDGQQPCNDQALGDRQGGGEKGDLVGGDASPCQPVGKRPQSRPEGRFQRIERRHVRTPRPQLKMIWQGWSIGSQHARAARALARGYNQQLHKSLSQGGKASHGSLPSNATKAPVETTEAFSTVD</sequence>
<feature type="compositionally biased region" description="Basic and acidic residues" evidence="1">
    <location>
        <begin position="69"/>
        <end position="78"/>
    </location>
</feature>
<feature type="region of interest" description="Disordered" evidence="1">
    <location>
        <begin position="1"/>
        <end position="88"/>
    </location>
</feature>